<dbReference type="PROSITE" id="PS50811">
    <property type="entry name" value="WRKY"/>
    <property type="match status" value="2"/>
</dbReference>
<keyword evidence="3" id="KW-0805">Transcription regulation</keyword>
<dbReference type="AlphaFoldDB" id="A0A835Q353"/>
<evidence type="ECO:0000256" key="5">
    <source>
        <dbReference type="ARBA" id="ARBA00023163"/>
    </source>
</evidence>
<evidence type="ECO:0000313" key="10">
    <source>
        <dbReference type="Proteomes" id="UP000636800"/>
    </source>
</evidence>
<dbReference type="InterPro" id="IPR036576">
    <property type="entry name" value="WRKY_dom_sf"/>
</dbReference>
<dbReference type="FunFam" id="2.20.25.80:FF:000006">
    <property type="entry name" value="WRKY transcription factor"/>
    <property type="match status" value="2"/>
</dbReference>
<evidence type="ECO:0000256" key="1">
    <source>
        <dbReference type="ARBA" id="ARBA00004123"/>
    </source>
</evidence>
<protein>
    <recommendedName>
        <fullName evidence="8">WRKY domain-containing protein</fullName>
    </recommendedName>
</protein>
<keyword evidence="10" id="KW-1185">Reference proteome</keyword>
<dbReference type="Pfam" id="PF03106">
    <property type="entry name" value="WRKY"/>
    <property type="match status" value="2"/>
</dbReference>
<dbReference type="GO" id="GO:0003700">
    <property type="term" value="F:DNA-binding transcription factor activity"/>
    <property type="evidence" value="ECO:0007669"/>
    <property type="project" value="InterPro"/>
</dbReference>
<evidence type="ECO:0000256" key="3">
    <source>
        <dbReference type="ARBA" id="ARBA00023015"/>
    </source>
</evidence>
<feature type="domain" description="WRKY" evidence="8">
    <location>
        <begin position="391"/>
        <end position="456"/>
    </location>
</feature>
<evidence type="ECO:0000256" key="4">
    <source>
        <dbReference type="ARBA" id="ARBA00023125"/>
    </source>
</evidence>
<comment type="subcellular location">
    <subcellularLocation>
        <location evidence="1">Nucleus</location>
    </subcellularLocation>
</comment>
<dbReference type="GO" id="GO:0005634">
    <property type="term" value="C:nucleus"/>
    <property type="evidence" value="ECO:0007669"/>
    <property type="project" value="UniProtKB-SubCell"/>
</dbReference>
<dbReference type="EMBL" id="JADCNL010000011">
    <property type="protein sequence ID" value="KAG0461688.1"/>
    <property type="molecule type" value="Genomic_DNA"/>
</dbReference>
<keyword evidence="5" id="KW-0804">Transcription</keyword>
<feature type="region of interest" description="Disordered" evidence="7">
    <location>
        <begin position="450"/>
        <end position="476"/>
    </location>
</feature>
<feature type="domain" description="WRKY" evidence="8">
    <location>
        <begin position="221"/>
        <end position="285"/>
    </location>
</feature>
<dbReference type="PANTHER" id="PTHR31221:SF309">
    <property type="entry name" value="WRKY TRANSCRIPTION FACTOR 32-RELATED"/>
    <property type="match status" value="1"/>
</dbReference>
<evidence type="ECO:0000259" key="8">
    <source>
        <dbReference type="PROSITE" id="PS50811"/>
    </source>
</evidence>
<feature type="compositionally biased region" description="Polar residues" evidence="7">
    <location>
        <begin position="322"/>
        <end position="331"/>
    </location>
</feature>
<feature type="compositionally biased region" description="Basic and acidic residues" evidence="7">
    <location>
        <begin position="48"/>
        <end position="62"/>
    </location>
</feature>
<reference evidence="9 10" key="1">
    <citation type="journal article" date="2020" name="Nat. Food">
        <title>A phased Vanilla planifolia genome enables genetic improvement of flavour and production.</title>
        <authorList>
            <person name="Hasing T."/>
            <person name="Tang H."/>
            <person name="Brym M."/>
            <person name="Khazi F."/>
            <person name="Huang T."/>
            <person name="Chambers A.H."/>
        </authorList>
    </citation>
    <scope>NUCLEOTIDE SEQUENCE [LARGE SCALE GENOMIC DNA]</scope>
    <source>
        <tissue evidence="9">Leaf</tissue>
    </source>
</reference>
<dbReference type="Gene3D" id="2.20.25.80">
    <property type="entry name" value="WRKY domain"/>
    <property type="match status" value="2"/>
</dbReference>
<feature type="region of interest" description="Disordered" evidence="7">
    <location>
        <begin position="308"/>
        <end position="331"/>
    </location>
</feature>
<accession>A0A835Q353</accession>
<dbReference type="PANTHER" id="PTHR31221">
    <property type="entry name" value="WRKY TRANSCRIPTION FACTOR PROTEIN 1-RELATED"/>
    <property type="match status" value="1"/>
</dbReference>
<comment type="caution">
    <text evidence="9">The sequence shown here is derived from an EMBL/GenBank/DDBJ whole genome shotgun (WGS) entry which is preliminary data.</text>
</comment>
<evidence type="ECO:0000256" key="7">
    <source>
        <dbReference type="SAM" id="MobiDB-lite"/>
    </source>
</evidence>
<organism evidence="9 10">
    <name type="scientific">Vanilla planifolia</name>
    <name type="common">Vanilla</name>
    <dbReference type="NCBI Taxonomy" id="51239"/>
    <lineage>
        <taxon>Eukaryota</taxon>
        <taxon>Viridiplantae</taxon>
        <taxon>Streptophyta</taxon>
        <taxon>Embryophyta</taxon>
        <taxon>Tracheophyta</taxon>
        <taxon>Spermatophyta</taxon>
        <taxon>Magnoliopsida</taxon>
        <taxon>Liliopsida</taxon>
        <taxon>Asparagales</taxon>
        <taxon>Orchidaceae</taxon>
        <taxon>Vanilloideae</taxon>
        <taxon>Vanilleae</taxon>
        <taxon>Vanilla</taxon>
    </lineage>
</organism>
<evidence type="ECO:0000313" key="9">
    <source>
        <dbReference type="EMBL" id="KAG0461688.1"/>
    </source>
</evidence>
<dbReference type="InterPro" id="IPR044810">
    <property type="entry name" value="WRKY_plant"/>
</dbReference>
<dbReference type="SUPFAM" id="SSF118290">
    <property type="entry name" value="WRKY DNA-binding domain"/>
    <property type="match status" value="2"/>
</dbReference>
<evidence type="ECO:0000256" key="6">
    <source>
        <dbReference type="ARBA" id="ARBA00023242"/>
    </source>
</evidence>
<keyword evidence="2" id="KW-0677">Repeat</keyword>
<dbReference type="Proteomes" id="UP000636800">
    <property type="component" value="Chromosome 11"/>
</dbReference>
<keyword evidence="6" id="KW-0539">Nucleus</keyword>
<feature type="compositionally biased region" description="Low complexity" evidence="7">
    <location>
        <begin position="461"/>
        <end position="476"/>
    </location>
</feature>
<name>A0A835Q353_VANPL</name>
<dbReference type="OrthoDB" id="3176171at2759"/>
<feature type="region of interest" description="Disordered" evidence="7">
    <location>
        <begin position="1"/>
        <end position="63"/>
    </location>
</feature>
<sequence>MVRKAVRKGNPSEDGAEVATEDSTPPRLAMEADLKVKSSSLPSDQELESSHKHTEAAKETLAELKSSSALPAIVTSSNADTGDRRSFSQLLAGAMASPGGSSHQAPIHAVPINTVQVPVVAVPCFLAPAALLESHGFTGQFAMTHQAALATITAQAQMQLQAGYPSSSSASTNSLPQSILLPKSPMQLKQKLPLASTETSFSPEAEQTHSLDQHFESATVVLKTLSDDGYNWRKYGQKQVKSTDRARSYYRCTNANCFAKRSIERYPDGQVVEITYRGQHNHEKPVKSKLSKEKVHLSSGPLKVIDDLDPSISGHTREDLSTSKIEQSSNKETLEKDLYFSSERKGDATIKVEENPSSEPELKRRLSMSTGKNSTQLLKMVKESKFVVCTTTSGHVSDGYKWRKYGQKMVKGNPNPRSYYRCTHEGCPVRKHVERSSNDEKAVVVTYEGKHNHGLPSPKTVSDTPASASVDAAPAAAATTCAVGGDNKPSTNPLEQATA</sequence>
<dbReference type="GO" id="GO:0043565">
    <property type="term" value="F:sequence-specific DNA binding"/>
    <property type="evidence" value="ECO:0007669"/>
    <property type="project" value="InterPro"/>
</dbReference>
<proteinExistence type="predicted"/>
<keyword evidence="4" id="KW-0238">DNA-binding</keyword>
<dbReference type="InterPro" id="IPR003657">
    <property type="entry name" value="WRKY_dom"/>
</dbReference>
<dbReference type="SMART" id="SM00774">
    <property type="entry name" value="WRKY"/>
    <property type="match status" value="2"/>
</dbReference>
<gene>
    <name evidence="9" type="ORF">HPP92_021985</name>
</gene>
<evidence type="ECO:0000256" key="2">
    <source>
        <dbReference type="ARBA" id="ARBA00022737"/>
    </source>
</evidence>